<accession>A0AAT9FRI9</accession>
<evidence type="ECO:0000256" key="1">
    <source>
        <dbReference type="SAM" id="MobiDB-lite"/>
    </source>
</evidence>
<feature type="region of interest" description="Disordered" evidence="1">
    <location>
        <begin position="39"/>
        <end position="109"/>
    </location>
</feature>
<feature type="compositionally biased region" description="Low complexity" evidence="1">
    <location>
        <begin position="72"/>
        <end position="82"/>
    </location>
</feature>
<feature type="compositionally biased region" description="Basic and acidic residues" evidence="1">
    <location>
        <begin position="86"/>
        <end position="96"/>
    </location>
</feature>
<name>A0AAT9FRI9_9BACT</name>
<dbReference type="KEGG" id="osu:NT6N_35470"/>
<feature type="compositionally biased region" description="Basic and acidic residues" evidence="1">
    <location>
        <begin position="43"/>
        <end position="71"/>
    </location>
</feature>
<dbReference type="EMBL" id="AP026866">
    <property type="protein sequence ID" value="BDS08507.1"/>
    <property type="molecule type" value="Genomic_DNA"/>
</dbReference>
<gene>
    <name evidence="2" type="ORF">NT6N_35470</name>
</gene>
<evidence type="ECO:0000313" key="2">
    <source>
        <dbReference type="EMBL" id="BDS08507.1"/>
    </source>
</evidence>
<dbReference type="AlphaFoldDB" id="A0AAT9FRI9"/>
<sequence>MKISNLLVLPLLAGSLHGQTLKDPVPSGEDPATLLELPAAKVIGEDGKSVKPDETADADSKKSDEEGEPAKTETTGTTTTEQGGEDAIRIQVEKTTGRGGARQSKGKVKVYSPWPAKPISNPPVGWKFAPAPKDTESFRTTVKLASGNSVDLSITPYVLVPVVDGHGAIKISEPGYDPTKKYTQENTIGVMLQNSTAEIENHEKHVADSIKRLQQLLSSLPRQEQ</sequence>
<proteinExistence type="predicted"/>
<organism evidence="2">
    <name type="scientific">Oceaniferula spumae</name>
    <dbReference type="NCBI Taxonomy" id="2979115"/>
    <lineage>
        <taxon>Bacteria</taxon>
        <taxon>Pseudomonadati</taxon>
        <taxon>Verrucomicrobiota</taxon>
        <taxon>Verrucomicrobiia</taxon>
        <taxon>Verrucomicrobiales</taxon>
        <taxon>Verrucomicrobiaceae</taxon>
        <taxon>Oceaniferula</taxon>
    </lineage>
</organism>
<reference evidence="2" key="1">
    <citation type="submission" date="2024-07" db="EMBL/GenBank/DDBJ databases">
        <title>Complete genome sequence of Verrucomicrobiaceae bacterium NT6N.</title>
        <authorList>
            <person name="Huang C."/>
            <person name="Takami H."/>
            <person name="Hamasaki K."/>
        </authorList>
    </citation>
    <scope>NUCLEOTIDE SEQUENCE</scope>
    <source>
        <strain evidence="2">NT6N</strain>
    </source>
</reference>
<protein>
    <submittedName>
        <fullName evidence="2">Uncharacterized protein</fullName>
    </submittedName>
</protein>